<feature type="transmembrane region" description="Helical" evidence="2">
    <location>
        <begin position="87"/>
        <end position="109"/>
    </location>
</feature>
<proteinExistence type="predicted"/>
<dbReference type="InterPro" id="IPR051474">
    <property type="entry name" value="Anti-sigma-K/W_factor"/>
</dbReference>
<evidence type="ECO:0000313" key="5">
    <source>
        <dbReference type="Proteomes" id="UP000184462"/>
    </source>
</evidence>
<keyword evidence="1" id="KW-0175">Coiled coil</keyword>
<accession>A0A1M4XSY5</accession>
<keyword evidence="5" id="KW-1185">Reference proteome</keyword>
<name>A0A1M4XSY5_9FLAO</name>
<reference evidence="4 5" key="1">
    <citation type="submission" date="2016-11" db="EMBL/GenBank/DDBJ databases">
        <authorList>
            <person name="Jaros S."/>
            <person name="Januszkiewicz K."/>
            <person name="Wedrychowicz H."/>
        </authorList>
    </citation>
    <scope>NUCLEOTIDE SEQUENCE [LARGE SCALE GENOMIC DNA]</scope>
    <source>
        <strain evidence="4 5">DSM 25661</strain>
    </source>
</reference>
<organism evidence="4 5">
    <name type="scientific">Psychroflexus salarius</name>
    <dbReference type="NCBI Taxonomy" id="1155689"/>
    <lineage>
        <taxon>Bacteria</taxon>
        <taxon>Pseudomonadati</taxon>
        <taxon>Bacteroidota</taxon>
        <taxon>Flavobacteriia</taxon>
        <taxon>Flavobacteriales</taxon>
        <taxon>Flavobacteriaceae</taxon>
        <taxon>Psychroflexus</taxon>
    </lineage>
</organism>
<evidence type="ECO:0000259" key="3">
    <source>
        <dbReference type="Pfam" id="PF10099"/>
    </source>
</evidence>
<dbReference type="AlphaFoldDB" id="A0A1M4XSY5"/>
<dbReference type="GO" id="GO:0006417">
    <property type="term" value="P:regulation of translation"/>
    <property type="evidence" value="ECO:0007669"/>
    <property type="project" value="TreeGrafter"/>
</dbReference>
<feature type="domain" description="Anti-sigma K factor RskA C-terminal" evidence="3">
    <location>
        <begin position="96"/>
        <end position="253"/>
    </location>
</feature>
<feature type="coiled-coil region" evidence="1">
    <location>
        <begin position="112"/>
        <end position="153"/>
    </location>
</feature>
<dbReference type="EMBL" id="FQTW01000010">
    <property type="protein sequence ID" value="SHE96362.1"/>
    <property type="molecule type" value="Genomic_DNA"/>
</dbReference>
<dbReference type="InterPro" id="IPR018764">
    <property type="entry name" value="RskA_C"/>
</dbReference>
<protein>
    <submittedName>
        <fullName evidence="4">Anti-sigma-K factor rskA</fullName>
    </submittedName>
</protein>
<dbReference type="PANTHER" id="PTHR37461:SF1">
    <property type="entry name" value="ANTI-SIGMA-K FACTOR RSKA"/>
    <property type="match status" value="1"/>
</dbReference>
<dbReference type="STRING" id="1155689.SAMN05444278_11043"/>
<keyword evidence="2" id="KW-0812">Transmembrane</keyword>
<evidence type="ECO:0000256" key="1">
    <source>
        <dbReference type="SAM" id="Coils"/>
    </source>
</evidence>
<dbReference type="OrthoDB" id="1420916at2"/>
<dbReference type="Pfam" id="PF10099">
    <property type="entry name" value="RskA_C"/>
    <property type="match status" value="1"/>
</dbReference>
<dbReference type="GO" id="GO:0016989">
    <property type="term" value="F:sigma factor antagonist activity"/>
    <property type="evidence" value="ECO:0007669"/>
    <property type="project" value="TreeGrafter"/>
</dbReference>
<keyword evidence="2" id="KW-0472">Membrane</keyword>
<evidence type="ECO:0000256" key="2">
    <source>
        <dbReference type="SAM" id="Phobius"/>
    </source>
</evidence>
<sequence length="263" mass="29032">MKPQDYITSGLLELYVYGVLDKHENEQISSLINKYPEIRVEVEDIELILMELSTEISPAASPQLKSSVLKAIGSTEVDEAPRTSRSLSVFGVIGWAASLLLLGGILWLFNLNSNLETEVQVSNANLDTLEEQLNQKERVIANYESTLEVVRDKDVTAYSLPGNEPVAPDAYAKAFLDKKNNKVYLDLAGLPKPPKGMVYQVWSLKLDPLTPTSIAVLDQFNSDQDKIFEISNLPETEAFGVTLEPEGGSKSPTLEQLYVLGTV</sequence>
<dbReference type="PANTHER" id="PTHR37461">
    <property type="entry name" value="ANTI-SIGMA-K FACTOR RSKA"/>
    <property type="match status" value="1"/>
</dbReference>
<keyword evidence="2" id="KW-1133">Transmembrane helix</keyword>
<dbReference type="Proteomes" id="UP000184462">
    <property type="component" value="Unassembled WGS sequence"/>
</dbReference>
<evidence type="ECO:0000313" key="4">
    <source>
        <dbReference type="EMBL" id="SHE96362.1"/>
    </source>
</evidence>
<dbReference type="GO" id="GO:0005886">
    <property type="term" value="C:plasma membrane"/>
    <property type="evidence" value="ECO:0007669"/>
    <property type="project" value="InterPro"/>
</dbReference>
<gene>
    <name evidence="4" type="ORF">SAMN05444278_11043</name>
</gene>
<dbReference type="RefSeq" id="WP_073193586.1">
    <property type="nucleotide sequence ID" value="NZ_FQTW01000010.1"/>
</dbReference>